<dbReference type="InterPro" id="IPR019192">
    <property type="entry name" value="Ribosomal_mL40"/>
</dbReference>
<keyword evidence="6" id="KW-0687">Ribonucleoprotein</keyword>
<dbReference type="InterPro" id="IPR042831">
    <property type="entry name" value="Ribosomal_mL40_fung"/>
</dbReference>
<reference evidence="9" key="1">
    <citation type="submission" date="2021-06" db="EMBL/GenBank/DDBJ databases">
        <authorList>
            <person name="Kallberg Y."/>
            <person name="Tangrot J."/>
            <person name="Rosling A."/>
        </authorList>
    </citation>
    <scope>NUCLEOTIDE SEQUENCE</scope>
    <source>
        <strain evidence="9">UK204</strain>
    </source>
</reference>
<proteinExistence type="inferred from homology"/>
<feature type="region of interest" description="Disordered" evidence="8">
    <location>
        <begin position="142"/>
        <end position="178"/>
    </location>
</feature>
<keyword evidence="3" id="KW-0809">Transit peptide</keyword>
<evidence type="ECO:0000256" key="2">
    <source>
        <dbReference type="ARBA" id="ARBA00009360"/>
    </source>
</evidence>
<dbReference type="Pfam" id="PF09812">
    <property type="entry name" value="MRP-L28"/>
    <property type="match status" value="1"/>
</dbReference>
<feature type="compositionally biased region" description="Basic and acidic residues" evidence="8">
    <location>
        <begin position="163"/>
        <end position="178"/>
    </location>
</feature>
<evidence type="ECO:0000256" key="1">
    <source>
        <dbReference type="ARBA" id="ARBA00004173"/>
    </source>
</evidence>
<evidence type="ECO:0000313" key="10">
    <source>
        <dbReference type="Proteomes" id="UP000789570"/>
    </source>
</evidence>
<name>A0A9N8WL73_9GLOM</name>
<dbReference type="GO" id="GO:1990904">
    <property type="term" value="C:ribonucleoprotein complex"/>
    <property type="evidence" value="ECO:0007669"/>
    <property type="project" value="UniProtKB-KW"/>
</dbReference>
<evidence type="ECO:0000256" key="5">
    <source>
        <dbReference type="ARBA" id="ARBA00023128"/>
    </source>
</evidence>
<dbReference type="PANTHER" id="PTHR39150:SF1">
    <property type="entry name" value="LARGE RIBOSOMAL SUBUNIT PROTEIN ML40"/>
    <property type="match status" value="1"/>
</dbReference>
<sequence>MTFTYFPRSSLSISTARRLLSRAAANKRTGGPPPGTPGATNYNITDTRYEVIKRILFETPKPELPQFTEEDLERHETIERAWKLYLRNQREAKSEEMSAKYNMLNEANIQLEQISKSLFDSAQLGNKTMLFPGQLKIPTETPSLSGWNYDYIPPPEPDPSPQTKEREEKGSEEAKIIE</sequence>
<evidence type="ECO:0000313" key="9">
    <source>
        <dbReference type="EMBL" id="CAG8489248.1"/>
    </source>
</evidence>
<dbReference type="GO" id="GO:0032543">
    <property type="term" value="P:mitochondrial translation"/>
    <property type="evidence" value="ECO:0007669"/>
    <property type="project" value="InterPro"/>
</dbReference>
<evidence type="ECO:0000256" key="4">
    <source>
        <dbReference type="ARBA" id="ARBA00022980"/>
    </source>
</evidence>
<gene>
    <name evidence="9" type="ORF">FCALED_LOCUS3122</name>
</gene>
<keyword evidence="10" id="KW-1185">Reference proteome</keyword>
<dbReference type="OrthoDB" id="2098203at2759"/>
<accession>A0A9N8WL73</accession>
<dbReference type="Proteomes" id="UP000789570">
    <property type="component" value="Unassembled WGS sequence"/>
</dbReference>
<keyword evidence="5" id="KW-0496">Mitochondrion</keyword>
<comment type="subcellular location">
    <subcellularLocation>
        <location evidence="1">Mitochondrion</location>
    </subcellularLocation>
</comment>
<dbReference type="AlphaFoldDB" id="A0A9N8WL73"/>
<evidence type="ECO:0000256" key="6">
    <source>
        <dbReference type="ARBA" id="ARBA00023274"/>
    </source>
</evidence>
<dbReference type="GO" id="GO:0005840">
    <property type="term" value="C:ribosome"/>
    <property type="evidence" value="ECO:0007669"/>
    <property type="project" value="UniProtKB-KW"/>
</dbReference>
<evidence type="ECO:0000256" key="7">
    <source>
        <dbReference type="ARBA" id="ARBA00035192"/>
    </source>
</evidence>
<organism evidence="9 10">
    <name type="scientific">Funneliformis caledonium</name>
    <dbReference type="NCBI Taxonomy" id="1117310"/>
    <lineage>
        <taxon>Eukaryota</taxon>
        <taxon>Fungi</taxon>
        <taxon>Fungi incertae sedis</taxon>
        <taxon>Mucoromycota</taxon>
        <taxon>Glomeromycotina</taxon>
        <taxon>Glomeromycetes</taxon>
        <taxon>Glomerales</taxon>
        <taxon>Glomeraceae</taxon>
        <taxon>Funneliformis</taxon>
    </lineage>
</organism>
<protein>
    <recommendedName>
        <fullName evidence="7">Large ribosomal subunit protein mL40</fullName>
    </recommendedName>
</protein>
<comment type="similarity">
    <text evidence="2">Belongs to the mitochondrion-specific ribosomal protein mL40 family.</text>
</comment>
<dbReference type="PANTHER" id="PTHR39150">
    <property type="entry name" value="54S RIBOSOMAL PROTEIN L28, MITOCHONDRIAL"/>
    <property type="match status" value="1"/>
</dbReference>
<comment type="caution">
    <text evidence="9">The sequence shown here is derived from an EMBL/GenBank/DDBJ whole genome shotgun (WGS) entry which is preliminary data.</text>
</comment>
<dbReference type="EMBL" id="CAJVPQ010000522">
    <property type="protein sequence ID" value="CAG8489248.1"/>
    <property type="molecule type" value="Genomic_DNA"/>
</dbReference>
<evidence type="ECO:0000256" key="3">
    <source>
        <dbReference type="ARBA" id="ARBA00022946"/>
    </source>
</evidence>
<dbReference type="GO" id="GO:0005739">
    <property type="term" value="C:mitochondrion"/>
    <property type="evidence" value="ECO:0007669"/>
    <property type="project" value="UniProtKB-SubCell"/>
</dbReference>
<evidence type="ECO:0000256" key="8">
    <source>
        <dbReference type="SAM" id="MobiDB-lite"/>
    </source>
</evidence>
<dbReference type="Gene3D" id="6.10.250.3440">
    <property type="match status" value="1"/>
</dbReference>
<dbReference type="GO" id="GO:0003735">
    <property type="term" value="F:structural constituent of ribosome"/>
    <property type="evidence" value="ECO:0007669"/>
    <property type="project" value="InterPro"/>
</dbReference>
<keyword evidence="4" id="KW-0689">Ribosomal protein</keyword>